<dbReference type="InterPro" id="IPR026906">
    <property type="entry name" value="LRR_5"/>
</dbReference>
<evidence type="ECO:0000313" key="2">
    <source>
        <dbReference type="Proteomes" id="UP000183975"/>
    </source>
</evidence>
<keyword evidence="2" id="KW-1185">Reference proteome</keyword>
<name>A0A1M6Z336_9FIRM</name>
<evidence type="ECO:0000313" key="1">
    <source>
        <dbReference type="EMBL" id="SHL24954.1"/>
    </source>
</evidence>
<sequence length="503" mass="56270">MSKWKDFEFSASGRKGERCDLRYTGENKDLVIPEKMIAKAGEQATIAISAANGNELESITLPQNIYDVWLGTLYGAKSLKQITVDPENPYLKDVDGVLYTKDGKRLIKMPCQKTGTYTVPDGVEEIEVTAFQYSHLDEVILPESLKEIGNLCFQYSELKKVTIPKSLSELKDDAFCDCRELEDFSFLGDTSIEYGYVDMDSEMEERISGEGFTQPAECYLLACLKRYPNIEKCRRKFIAAAKRGKQEKILEYLLSALPDTPVEKGTFEISDLEDGTAAIQSYKGEESVIEIPAEMDGKKITTIGKGAFEGNEYVEKVIVPDGVKLIEKNAFKGCISLEEVVLPESCTDIGVSAFEDCKILKKLNLPKNMTVLSRKMLKNCKLLEKLELPKGLVKIDNEALFYCESITELELPEGLRYLGKECLYACGCNYGPVLPGEWGYSKKKFAIPASVTQIDDGGNGIFAAYPKAQELFGVFEYKVILQVKRGSVAHRYAAKKKIRFELV</sequence>
<gene>
    <name evidence="1" type="ORF">SAMN02745138_03136</name>
</gene>
<dbReference type="InterPro" id="IPR053139">
    <property type="entry name" value="Surface_bspA-like"/>
</dbReference>
<dbReference type="EMBL" id="FRAH01000083">
    <property type="protein sequence ID" value="SHL24954.1"/>
    <property type="molecule type" value="Genomic_DNA"/>
</dbReference>
<protein>
    <submittedName>
        <fullName evidence="1">Leucine rich repeat-containing protein</fullName>
    </submittedName>
</protein>
<dbReference type="Proteomes" id="UP000183975">
    <property type="component" value="Unassembled WGS sequence"/>
</dbReference>
<dbReference type="RefSeq" id="WP_072853322.1">
    <property type="nucleotide sequence ID" value="NZ_FRAH01000083.1"/>
</dbReference>
<proteinExistence type="predicted"/>
<dbReference type="Gene3D" id="3.80.10.10">
    <property type="entry name" value="Ribonuclease Inhibitor"/>
    <property type="match status" value="2"/>
</dbReference>
<dbReference type="PANTHER" id="PTHR45661">
    <property type="entry name" value="SURFACE ANTIGEN"/>
    <property type="match status" value="1"/>
</dbReference>
<dbReference type="AlphaFoldDB" id="A0A1M6Z336"/>
<reference evidence="1 2" key="1">
    <citation type="submission" date="2016-11" db="EMBL/GenBank/DDBJ databases">
        <authorList>
            <person name="Jaros S."/>
            <person name="Januszkiewicz K."/>
            <person name="Wedrychowicz H."/>
        </authorList>
    </citation>
    <scope>NUCLEOTIDE SEQUENCE [LARGE SCALE GENOMIC DNA]</scope>
    <source>
        <strain evidence="1 2">DSM 14214</strain>
    </source>
</reference>
<dbReference type="OrthoDB" id="1987399at2"/>
<dbReference type="Pfam" id="PF13306">
    <property type="entry name" value="LRR_5"/>
    <property type="match status" value="2"/>
</dbReference>
<accession>A0A1M6Z336</accession>
<organism evidence="1 2">
    <name type="scientific">Anaerotignum lactatifermentans DSM 14214</name>
    <dbReference type="NCBI Taxonomy" id="1121323"/>
    <lineage>
        <taxon>Bacteria</taxon>
        <taxon>Bacillati</taxon>
        <taxon>Bacillota</taxon>
        <taxon>Clostridia</taxon>
        <taxon>Lachnospirales</taxon>
        <taxon>Anaerotignaceae</taxon>
        <taxon>Anaerotignum</taxon>
    </lineage>
</organism>
<dbReference type="InterPro" id="IPR032675">
    <property type="entry name" value="LRR_dom_sf"/>
</dbReference>
<dbReference type="SUPFAM" id="SSF52058">
    <property type="entry name" value="L domain-like"/>
    <property type="match status" value="1"/>
</dbReference>
<dbReference type="PANTHER" id="PTHR45661:SF3">
    <property type="entry name" value="IG-LIKE DOMAIN-CONTAINING PROTEIN"/>
    <property type="match status" value="1"/>
</dbReference>